<evidence type="ECO:0000313" key="9">
    <source>
        <dbReference type="EMBL" id="PSK90860.1"/>
    </source>
</evidence>
<dbReference type="Gene3D" id="3.40.50.300">
    <property type="entry name" value="P-loop containing nucleotide triphosphate hydrolases"/>
    <property type="match status" value="1"/>
</dbReference>
<keyword evidence="3" id="KW-1003">Cell membrane</keyword>
<feature type="transmembrane region" description="Helical" evidence="7">
    <location>
        <begin position="21"/>
        <end position="45"/>
    </location>
</feature>
<evidence type="ECO:0000256" key="3">
    <source>
        <dbReference type="ARBA" id="ARBA00022475"/>
    </source>
</evidence>
<dbReference type="EMBL" id="PYGD01000007">
    <property type="protein sequence ID" value="PSK90860.1"/>
    <property type="molecule type" value="Genomic_DNA"/>
</dbReference>
<protein>
    <submittedName>
        <fullName evidence="9">Type IV secretory system conjugative DNA transfer VirD4/TraG family protein</fullName>
    </submittedName>
</protein>
<evidence type="ECO:0000256" key="4">
    <source>
        <dbReference type="ARBA" id="ARBA00022692"/>
    </source>
</evidence>
<evidence type="ECO:0000256" key="2">
    <source>
        <dbReference type="ARBA" id="ARBA00008806"/>
    </source>
</evidence>
<feature type="transmembrane region" description="Helical" evidence="7">
    <location>
        <begin position="124"/>
        <end position="145"/>
    </location>
</feature>
<dbReference type="InterPro" id="IPR025988">
    <property type="entry name" value="YWFCY_dom"/>
</dbReference>
<keyword evidence="5 7" id="KW-1133">Transmembrane helix</keyword>
<dbReference type="Pfam" id="PF02534">
    <property type="entry name" value="T4SS-DNA_transf"/>
    <property type="match status" value="1"/>
</dbReference>
<organism evidence="9 10">
    <name type="scientific">Taibaiella chishuiensis</name>
    <dbReference type="NCBI Taxonomy" id="1434707"/>
    <lineage>
        <taxon>Bacteria</taxon>
        <taxon>Pseudomonadati</taxon>
        <taxon>Bacteroidota</taxon>
        <taxon>Chitinophagia</taxon>
        <taxon>Chitinophagales</taxon>
        <taxon>Chitinophagaceae</taxon>
        <taxon>Taibaiella</taxon>
    </lineage>
</organism>
<keyword evidence="10" id="KW-1185">Reference proteome</keyword>
<gene>
    <name evidence="9" type="ORF">B0I18_107272</name>
</gene>
<sequence length="664" mass="75079">MALQTGENEQAMRKILDMTRLMSIIILFIHCYYYLYAAFELWQLTIPLTDRLLGNIRNTGLFNNFHNSKLIALAFLFISLLGAKGKKKEKLSYKIALRYLFTGLLLYFISYASLLLQISIVLKAIFYIGVTGLGFLLILSGGTLFTRIIKDNLADDPFNSENETFPQETRLIENEFSVNLPTRFRYKGKVHSGYLNCISPQRGVIVQGSAGSGKTAFFLRHVITQSLGKPEPFSALIYDFKFPDLSVIAYNHWLKNKHRYKAKSDCYFINFDDLSRTHRGNVFDPLGMTDITDASESARTILLGLNKEWQKKQGDFFVESGINFVTAVIWYLRKYQDGMYCTLPHVLELIQVEFDQLFSILSLESEISVLIGPFLSAYLNDVMEQLEGQIASAKIALARLTSPQLYYVLSGNDFSLDINNPEHPVVLCMGNNPQKIMTYGAVLSLYANRILKIINQKNKVKCALVFDEWPTLTVDLNTVVSTGRQNLICTYIGLQEVAQVRKEYGKESADVIINMVGNIISGQVSGDSAKQLSERIGKINQNRTSLSINSGDTSISKSKQLDYAVPASKISALSSGEFVGMVSDIPQQRMELKAFHCEIVNDFDSINKEEKAYKPIPIIRKVDNAMVQRNYIQIREDVQDLVSSEIERMNNDPALQHLVINKNK</sequence>
<keyword evidence="4 7" id="KW-0812">Transmembrane</keyword>
<comment type="similarity">
    <text evidence="2">Belongs to the VirD4/TraG family.</text>
</comment>
<dbReference type="Pfam" id="PF14293">
    <property type="entry name" value="YWFCY"/>
    <property type="match status" value="1"/>
</dbReference>
<evidence type="ECO:0000256" key="1">
    <source>
        <dbReference type="ARBA" id="ARBA00004651"/>
    </source>
</evidence>
<feature type="transmembrane region" description="Helical" evidence="7">
    <location>
        <begin position="95"/>
        <end position="118"/>
    </location>
</feature>
<accession>A0A2P8D0W8</accession>
<dbReference type="RefSeq" id="WP_106524125.1">
    <property type="nucleotide sequence ID" value="NZ_PYGD01000007.1"/>
</dbReference>
<dbReference type="Proteomes" id="UP000240572">
    <property type="component" value="Unassembled WGS sequence"/>
</dbReference>
<dbReference type="SUPFAM" id="SSF52540">
    <property type="entry name" value="P-loop containing nucleoside triphosphate hydrolases"/>
    <property type="match status" value="1"/>
</dbReference>
<dbReference type="InterPro" id="IPR003688">
    <property type="entry name" value="TraG/VirD4"/>
</dbReference>
<comment type="caution">
    <text evidence="9">The sequence shown here is derived from an EMBL/GenBank/DDBJ whole genome shotgun (WGS) entry which is preliminary data.</text>
</comment>
<dbReference type="PANTHER" id="PTHR37937">
    <property type="entry name" value="CONJUGATIVE TRANSFER: DNA TRANSPORT"/>
    <property type="match status" value="1"/>
</dbReference>
<name>A0A2P8D0W8_9BACT</name>
<dbReference type="PANTHER" id="PTHR37937:SF1">
    <property type="entry name" value="CONJUGATIVE TRANSFER: DNA TRANSPORT"/>
    <property type="match status" value="1"/>
</dbReference>
<dbReference type="InterPro" id="IPR027417">
    <property type="entry name" value="P-loop_NTPase"/>
</dbReference>
<evidence type="ECO:0000259" key="8">
    <source>
        <dbReference type="Pfam" id="PF14293"/>
    </source>
</evidence>
<evidence type="ECO:0000256" key="6">
    <source>
        <dbReference type="ARBA" id="ARBA00023136"/>
    </source>
</evidence>
<reference evidence="9 10" key="1">
    <citation type="submission" date="2018-03" db="EMBL/GenBank/DDBJ databases">
        <title>Genomic Encyclopedia of Type Strains, Phase III (KMG-III): the genomes of soil and plant-associated and newly described type strains.</title>
        <authorList>
            <person name="Whitman W."/>
        </authorList>
    </citation>
    <scope>NUCLEOTIDE SEQUENCE [LARGE SCALE GENOMIC DNA]</scope>
    <source>
        <strain evidence="9 10">CGMCC 1.12700</strain>
    </source>
</reference>
<dbReference type="OrthoDB" id="102453at2"/>
<comment type="subcellular location">
    <subcellularLocation>
        <location evidence="1">Cell membrane</location>
        <topology evidence="1">Multi-pass membrane protein</topology>
    </subcellularLocation>
</comment>
<dbReference type="GO" id="GO:0005886">
    <property type="term" value="C:plasma membrane"/>
    <property type="evidence" value="ECO:0007669"/>
    <property type="project" value="UniProtKB-SubCell"/>
</dbReference>
<keyword evidence="6 7" id="KW-0472">Membrane</keyword>
<dbReference type="AlphaFoldDB" id="A0A2P8D0W8"/>
<dbReference type="NCBIfam" id="NF041326">
    <property type="entry name" value="Bacteroid_MobC"/>
    <property type="match status" value="1"/>
</dbReference>
<proteinExistence type="inferred from homology"/>
<evidence type="ECO:0000256" key="5">
    <source>
        <dbReference type="ARBA" id="ARBA00022989"/>
    </source>
</evidence>
<dbReference type="CDD" id="cd01127">
    <property type="entry name" value="TrwB_TraG_TraD_VirD4"/>
    <property type="match status" value="1"/>
</dbReference>
<evidence type="ECO:0000313" key="10">
    <source>
        <dbReference type="Proteomes" id="UP000240572"/>
    </source>
</evidence>
<feature type="domain" description="YWFCY" evidence="8">
    <location>
        <begin position="7"/>
        <end position="150"/>
    </location>
</feature>
<dbReference type="InterPro" id="IPR051539">
    <property type="entry name" value="T4SS-coupling_protein"/>
</dbReference>
<evidence type="ECO:0000256" key="7">
    <source>
        <dbReference type="SAM" id="Phobius"/>
    </source>
</evidence>